<dbReference type="EMBL" id="FNVP01000009">
    <property type="protein sequence ID" value="SEG31432.1"/>
    <property type="molecule type" value="Genomic_DNA"/>
</dbReference>
<protein>
    <submittedName>
        <fullName evidence="1">Uncharacterized protein</fullName>
    </submittedName>
</protein>
<keyword evidence="2" id="KW-1185">Reference proteome</keyword>
<dbReference type="AlphaFoldDB" id="A0A1H5Z577"/>
<evidence type="ECO:0000313" key="1">
    <source>
        <dbReference type="EMBL" id="SEG31432.1"/>
    </source>
</evidence>
<proteinExistence type="predicted"/>
<evidence type="ECO:0000313" key="2">
    <source>
        <dbReference type="Proteomes" id="UP000236737"/>
    </source>
</evidence>
<reference evidence="2" key="1">
    <citation type="submission" date="2016-10" db="EMBL/GenBank/DDBJ databases">
        <authorList>
            <person name="Varghese N."/>
            <person name="Submissions S."/>
        </authorList>
    </citation>
    <scope>NUCLEOTIDE SEQUENCE [LARGE SCALE GENOMIC DNA]</scope>
    <source>
        <strain evidence="2">CGMCC 1.9230</strain>
    </source>
</reference>
<accession>A0A1H5Z577</accession>
<name>A0A1H5Z577_9FLAO</name>
<dbReference type="Proteomes" id="UP000236737">
    <property type="component" value="Unassembled WGS sequence"/>
</dbReference>
<gene>
    <name evidence="1" type="ORF">SAMN04488130_109107</name>
</gene>
<dbReference type="RefSeq" id="WP_146059538.1">
    <property type="nucleotide sequence ID" value="NZ_FNVP01000009.1"/>
</dbReference>
<sequence length="70" mass="8733">MLYSQLRMYAISMRFRELGIERIEEIRQRRMRAFLPEPIHFKIQPRDENFSNLYDRNGKLFELPKSKYHK</sequence>
<organism evidence="1 2">
    <name type="scientific">Flavobacterium urumqiense</name>
    <dbReference type="NCBI Taxonomy" id="935224"/>
    <lineage>
        <taxon>Bacteria</taxon>
        <taxon>Pseudomonadati</taxon>
        <taxon>Bacteroidota</taxon>
        <taxon>Flavobacteriia</taxon>
        <taxon>Flavobacteriales</taxon>
        <taxon>Flavobacteriaceae</taxon>
        <taxon>Flavobacterium</taxon>
    </lineage>
</organism>